<proteinExistence type="inferred from homology"/>
<reference evidence="8 9" key="1">
    <citation type="submission" date="2017-01" db="EMBL/GenBank/DDBJ databases">
        <title>Genome Sequencing of a Marine Spirillum, Oceanospirillum multiglobuliferum ATCC 33336, from Japan.</title>
        <authorList>
            <person name="Carney J.G."/>
            <person name="Trachtenberg A.M."/>
            <person name="Rheaume B.A."/>
            <person name="Linnane J.D."/>
            <person name="Pitts N.L."/>
            <person name="Mykles D.L."/>
            <person name="Maclea K.S."/>
        </authorList>
    </citation>
    <scope>NUCLEOTIDE SEQUENCE [LARGE SCALE GENOMIC DNA]</scope>
    <source>
        <strain evidence="8 9">ATCC 33336</strain>
    </source>
</reference>
<dbReference type="GO" id="GO:0005886">
    <property type="term" value="C:plasma membrane"/>
    <property type="evidence" value="ECO:0007669"/>
    <property type="project" value="UniProtKB-SubCell"/>
</dbReference>
<feature type="transmembrane region" description="Helical" evidence="7">
    <location>
        <begin position="71"/>
        <end position="88"/>
    </location>
</feature>
<evidence type="ECO:0000256" key="1">
    <source>
        <dbReference type="ARBA" id="ARBA00004651"/>
    </source>
</evidence>
<keyword evidence="9" id="KW-1185">Reference proteome</keyword>
<feature type="transmembrane region" description="Helical" evidence="7">
    <location>
        <begin position="6"/>
        <end position="28"/>
    </location>
</feature>
<organism evidence="8 9">
    <name type="scientific">Oceanospirillum multiglobuliferum</name>
    <dbReference type="NCBI Taxonomy" id="64969"/>
    <lineage>
        <taxon>Bacteria</taxon>
        <taxon>Pseudomonadati</taxon>
        <taxon>Pseudomonadota</taxon>
        <taxon>Gammaproteobacteria</taxon>
        <taxon>Oceanospirillales</taxon>
        <taxon>Oceanospirillaceae</taxon>
        <taxon>Oceanospirillum</taxon>
    </lineage>
</organism>
<dbReference type="PANTHER" id="PTHR33508:SF1">
    <property type="entry name" value="UPF0056 MEMBRANE PROTEIN YHCE"/>
    <property type="match status" value="1"/>
</dbReference>
<evidence type="ECO:0000313" key="9">
    <source>
        <dbReference type="Proteomes" id="UP000191418"/>
    </source>
</evidence>
<feature type="transmembrane region" description="Helical" evidence="7">
    <location>
        <begin position="40"/>
        <end position="65"/>
    </location>
</feature>
<dbReference type="RefSeq" id="WP_078744995.1">
    <property type="nucleotide sequence ID" value="NZ_FUXG01000007.1"/>
</dbReference>
<sequence>MALFFSTWIQFIFLFAPFFVVSMFLALTRGESKAQKRSTINRAILSSVFISLVLFFFGTTLFSILGITLDSFRIGAGCLLFLSAVSLVKDGVRNHATGVPEQEKDDISVVPLAIPTIIGPATIGAILVYGAELKTPIEMLIGVSALLSALLVLGILLYVSNEIERVLGKTGLNILSKMTGLILSAMAAQIVFSGIKNFLNL</sequence>
<dbReference type="AlphaFoldDB" id="A0A1T4P748"/>
<dbReference type="STRING" id="64969.SAMN02745127_01379"/>
<keyword evidence="3" id="KW-1003">Cell membrane</keyword>
<dbReference type="Pfam" id="PF01914">
    <property type="entry name" value="MarC"/>
    <property type="match status" value="1"/>
</dbReference>
<keyword evidence="4 7" id="KW-0812">Transmembrane</keyword>
<comment type="similarity">
    <text evidence="2 7">Belongs to the UPF0056 (MarC) family.</text>
</comment>
<comment type="caution">
    <text evidence="8">The sequence shown here is derived from an EMBL/GenBank/DDBJ whole genome shotgun (WGS) entry which is preliminary data.</text>
</comment>
<dbReference type="PANTHER" id="PTHR33508">
    <property type="entry name" value="UPF0056 MEMBRANE PROTEIN YHCE"/>
    <property type="match status" value="1"/>
</dbReference>
<dbReference type="InterPro" id="IPR002771">
    <property type="entry name" value="Multi_antbiot-R_MarC"/>
</dbReference>
<evidence type="ECO:0000256" key="5">
    <source>
        <dbReference type="ARBA" id="ARBA00022989"/>
    </source>
</evidence>
<evidence type="ECO:0000313" key="8">
    <source>
        <dbReference type="EMBL" id="OPX54860.1"/>
    </source>
</evidence>
<comment type="subcellular location">
    <subcellularLocation>
        <location evidence="1 7">Cell membrane</location>
        <topology evidence="1 7">Multi-pass membrane protein</topology>
    </subcellularLocation>
</comment>
<name>A0A1T4P748_9GAMM</name>
<dbReference type="OrthoDB" id="21094at2"/>
<dbReference type="EMBL" id="MTSM01000017">
    <property type="protein sequence ID" value="OPX54860.1"/>
    <property type="molecule type" value="Genomic_DNA"/>
</dbReference>
<dbReference type="Proteomes" id="UP000191418">
    <property type="component" value="Unassembled WGS sequence"/>
</dbReference>
<evidence type="ECO:0000256" key="3">
    <source>
        <dbReference type="ARBA" id="ARBA00022475"/>
    </source>
</evidence>
<keyword evidence="6 7" id="KW-0472">Membrane</keyword>
<evidence type="ECO:0000256" key="6">
    <source>
        <dbReference type="ARBA" id="ARBA00023136"/>
    </source>
</evidence>
<dbReference type="NCBIfam" id="TIGR00427">
    <property type="entry name" value="NAAT family transporter"/>
    <property type="match status" value="1"/>
</dbReference>
<evidence type="ECO:0000256" key="7">
    <source>
        <dbReference type="RuleBase" id="RU362048"/>
    </source>
</evidence>
<keyword evidence="5 7" id="KW-1133">Transmembrane helix</keyword>
<protein>
    <recommendedName>
        <fullName evidence="7">UPF0056 membrane protein</fullName>
    </recommendedName>
</protein>
<evidence type="ECO:0000256" key="4">
    <source>
        <dbReference type="ARBA" id="ARBA00022692"/>
    </source>
</evidence>
<evidence type="ECO:0000256" key="2">
    <source>
        <dbReference type="ARBA" id="ARBA00009784"/>
    </source>
</evidence>
<feature type="transmembrane region" description="Helical" evidence="7">
    <location>
        <begin position="137"/>
        <end position="159"/>
    </location>
</feature>
<feature type="transmembrane region" description="Helical" evidence="7">
    <location>
        <begin position="109"/>
        <end position="131"/>
    </location>
</feature>
<gene>
    <name evidence="8" type="ORF">BTE48_12145</name>
</gene>
<feature type="transmembrane region" description="Helical" evidence="7">
    <location>
        <begin position="180"/>
        <end position="199"/>
    </location>
</feature>
<accession>A0A1T4P748</accession>